<dbReference type="InterPro" id="IPR029044">
    <property type="entry name" value="Nucleotide-diphossugar_trans"/>
</dbReference>
<evidence type="ECO:0000256" key="3">
    <source>
        <dbReference type="ARBA" id="ARBA00022679"/>
    </source>
</evidence>
<name>A0ABN7RNP6_OIKDI</name>
<dbReference type="Proteomes" id="UP001158576">
    <property type="component" value="Chromosome PAR"/>
</dbReference>
<dbReference type="InterPro" id="IPR051227">
    <property type="entry name" value="CS_glycosyltransferase"/>
</dbReference>
<evidence type="ECO:0000256" key="1">
    <source>
        <dbReference type="ARBA" id="ARBA00004447"/>
    </source>
</evidence>
<dbReference type="Gene3D" id="3.90.550.50">
    <property type="match status" value="2"/>
</dbReference>
<dbReference type="SUPFAM" id="SSF53448">
    <property type="entry name" value="Nucleotide-diphospho-sugar transferases"/>
    <property type="match status" value="1"/>
</dbReference>
<dbReference type="PANTHER" id="PTHR12369:SF11">
    <property type="entry name" value="HEXOSYLTRANSFERASE"/>
    <property type="match status" value="1"/>
</dbReference>
<dbReference type="InterPro" id="IPR008428">
    <property type="entry name" value="Chond_GalNAc"/>
</dbReference>
<sequence>MWKRLQKHQTQLLLCLLGFSFGITIRLHRNYLVEKCIHDETLHPHSASFVDMIPIEESTQHRQLVNIGVMSAQKFLMRRTRDIAESWALDVTKNGGKVTVFSDNSENLKFDSLNIITLQGVNDNMYPPQRKSYSVIRHFHDVELNNFDWFMRLDDDPLMIGNAGMGRDPDDYVPKEMTYCMGGTGIIFSREAIKQIRPHLHKCLKEEIYSEHEDIELGRCFYNHLNLTCTNARDTPDFFWNNYRPRPLKPGQSSSWDNIDMKKVSDKVKKAMTLHSNKFYPYQQNSRLDMLKYEAQIIQDRINDLQKKMLKVVLHTKPSPLEETDDIFETYRKEDDGKVYHYKLDQDNPVQINRGAAVDGFFSLLGYEKSWKSLSYGRSKNSYIYQFEVKNEEGVKDSAIVKKTLGGMETKAIEVFHKKCESIDFIIPLVGREDQVDRFLKNIRDDFDSSSYGINLIFVYFKENEHKEEIKSLRGKLANLKKLAKEKFTCELDFDVITSKADFSRGIGLQMGADSRPMQSILFMVDIDMAFKRKLLQNIISNTRIGQAYMPIIFSQFKKRPEPDGVTDRHGFWRNFGYGMVSIYRSDLVKSGGYDKSIIGWGLEDVKLAERLIEKDVNIFRAVEPNLVHIYHDKDCSGLEDQQKKACVDVMNNHYTSSEALYEIFLKKTLNRKRRS</sequence>
<keyword evidence="6" id="KW-1133">Transmembrane helix</keyword>
<dbReference type="Pfam" id="PF05679">
    <property type="entry name" value="CHGN"/>
    <property type="match status" value="2"/>
</dbReference>
<evidence type="ECO:0000313" key="10">
    <source>
        <dbReference type="EMBL" id="CAG5079071.1"/>
    </source>
</evidence>
<protein>
    <recommendedName>
        <fullName evidence="9">Hexosyltransferase</fullName>
        <ecNumber evidence="9">2.4.1.-</ecNumber>
    </recommendedName>
</protein>
<gene>
    <name evidence="10" type="ORF">OKIOD_LOCUS717</name>
</gene>
<evidence type="ECO:0000313" key="11">
    <source>
        <dbReference type="Proteomes" id="UP001158576"/>
    </source>
</evidence>
<dbReference type="EMBL" id="OU015568">
    <property type="protein sequence ID" value="CAG5079071.1"/>
    <property type="molecule type" value="Genomic_DNA"/>
</dbReference>
<keyword evidence="7 9" id="KW-0333">Golgi apparatus</keyword>
<evidence type="ECO:0000256" key="4">
    <source>
        <dbReference type="ARBA" id="ARBA00022692"/>
    </source>
</evidence>
<comment type="subcellular location">
    <subcellularLocation>
        <location evidence="1 9">Golgi apparatus</location>
        <location evidence="1 9">Golgi stack membrane</location>
        <topology evidence="1 9">Single-pass type II membrane protein</topology>
    </subcellularLocation>
</comment>
<dbReference type="EC" id="2.4.1.-" evidence="9"/>
<comment type="similarity">
    <text evidence="2 9">Belongs to the chondroitin N-acetylgalactosaminyltransferase family.</text>
</comment>
<evidence type="ECO:0000256" key="9">
    <source>
        <dbReference type="RuleBase" id="RU364016"/>
    </source>
</evidence>
<evidence type="ECO:0000256" key="5">
    <source>
        <dbReference type="ARBA" id="ARBA00022968"/>
    </source>
</evidence>
<evidence type="ECO:0000256" key="2">
    <source>
        <dbReference type="ARBA" id="ARBA00009239"/>
    </source>
</evidence>
<proteinExistence type="inferred from homology"/>
<keyword evidence="11" id="KW-1185">Reference proteome</keyword>
<evidence type="ECO:0000256" key="8">
    <source>
        <dbReference type="ARBA" id="ARBA00023136"/>
    </source>
</evidence>
<evidence type="ECO:0000256" key="6">
    <source>
        <dbReference type="ARBA" id="ARBA00022989"/>
    </source>
</evidence>
<reference evidence="10 11" key="1">
    <citation type="submission" date="2021-04" db="EMBL/GenBank/DDBJ databases">
        <authorList>
            <person name="Bliznina A."/>
        </authorList>
    </citation>
    <scope>NUCLEOTIDE SEQUENCE [LARGE SCALE GENOMIC DNA]</scope>
</reference>
<keyword evidence="8" id="KW-0472">Membrane</keyword>
<accession>A0ABN7RNP6</accession>
<keyword evidence="4" id="KW-0812">Transmembrane</keyword>
<evidence type="ECO:0000256" key="7">
    <source>
        <dbReference type="ARBA" id="ARBA00023034"/>
    </source>
</evidence>
<keyword evidence="5 9" id="KW-0735">Signal-anchor</keyword>
<dbReference type="PANTHER" id="PTHR12369">
    <property type="entry name" value="CHONDROITIN SYNTHASE"/>
    <property type="match status" value="1"/>
</dbReference>
<organism evidence="10 11">
    <name type="scientific">Oikopleura dioica</name>
    <name type="common">Tunicate</name>
    <dbReference type="NCBI Taxonomy" id="34765"/>
    <lineage>
        <taxon>Eukaryota</taxon>
        <taxon>Metazoa</taxon>
        <taxon>Chordata</taxon>
        <taxon>Tunicata</taxon>
        <taxon>Appendicularia</taxon>
        <taxon>Copelata</taxon>
        <taxon>Oikopleuridae</taxon>
        <taxon>Oikopleura</taxon>
    </lineage>
</organism>
<keyword evidence="3 9" id="KW-0808">Transferase</keyword>
<dbReference type="Gene3D" id="3.90.550.10">
    <property type="entry name" value="Spore Coat Polysaccharide Biosynthesis Protein SpsA, Chain A"/>
    <property type="match status" value="1"/>
</dbReference>